<keyword evidence="2" id="KW-1185">Reference proteome</keyword>
<gene>
    <name evidence="1" type="ORF">PACLA_8A036846</name>
</gene>
<accession>A0A6S7IDG4</accession>
<dbReference type="EMBL" id="CACRXK020004847">
    <property type="protein sequence ID" value="CAB4004261.1"/>
    <property type="molecule type" value="Genomic_DNA"/>
</dbReference>
<evidence type="ECO:0000313" key="2">
    <source>
        <dbReference type="Proteomes" id="UP001152795"/>
    </source>
</evidence>
<name>A0A6S7IDG4_PARCT</name>
<organism evidence="1 2">
    <name type="scientific">Paramuricea clavata</name>
    <name type="common">Red gorgonian</name>
    <name type="synonym">Violescent sea-whip</name>
    <dbReference type="NCBI Taxonomy" id="317549"/>
    <lineage>
        <taxon>Eukaryota</taxon>
        <taxon>Metazoa</taxon>
        <taxon>Cnidaria</taxon>
        <taxon>Anthozoa</taxon>
        <taxon>Octocorallia</taxon>
        <taxon>Malacalcyonacea</taxon>
        <taxon>Plexauridae</taxon>
        <taxon>Paramuricea</taxon>
    </lineage>
</organism>
<proteinExistence type="predicted"/>
<feature type="non-terminal residue" evidence="1">
    <location>
        <position position="117"/>
    </location>
</feature>
<protein>
    <submittedName>
        <fullName evidence="1">Uncharacterized protein</fullName>
    </submittedName>
</protein>
<reference evidence="1" key="1">
    <citation type="submission" date="2020-04" db="EMBL/GenBank/DDBJ databases">
        <authorList>
            <person name="Alioto T."/>
            <person name="Alioto T."/>
            <person name="Gomez Garrido J."/>
        </authorList>
    </citation>
    <scope>NUCLEOTIDE SEQUENCE</scope>
    <source>
        <strain evidence="1">A484AB</strain>
    </source>
</reference>
<dbReference type="AlphaFoldDB" id="A0A6S7IDG4"/>
<feature type="non-terminal residue" evidence="1">
    <location>
        <position position="1"/>
    </location>
</feature>
<comment type="caution">
    <text evidence="1">The sequence shown here is derived from an EMBL/GenBank/DDBJ whole genome shotgun (WGS) entry which is preliminary data.</text>
</comment>
<evidence type="ECO:0000313" key="1">
    <source>
        <dbReference type="EMBL" id="CAB4004261.1"/>
    </source>
</evidence>
<sequence length="117" mass="13608">VDLVFCRSFFKNYFTRITNGNDNFTDVPTRSSWVQAKIVNIVNPMLCCRFASEDFNTFRSTILYRDAGTIIRQTKDRAEISTRPPLSIQKQNEILMNLSMKLSPLPPEIHYLVEMNL</sequence>
<dbReference type="Proteomes" id="UP001152795">
    <property type="component" value="Unassembled WGS sequence"/>
</dbReference>